<accession>A0A1G2K933</accession>
<evidence type="ECO:0000313" key="2">
    <source>
        <dbReference type="Proteomes" id="UP000178574"/>
    </source>
</evidence>
<dbReference type="AlphaFoldDB" id="A0A1G2K933"/>
<reference evidence="1 2" key="1">
    <citation type="journal article" date="2016" name="Nat. Commun.">
        <title>Thousands of microbial genomes shed light on interconnected biogeochemical processes in an aquifer system.</title>
        <authorList>
            <person name="Anantharaman K."/>
            <person name="Brown C.T."/>
            <person name="Hug L.A."/>
            <person name="Sharon I."/>
            <person name="Castelle C.J."/>
            <person name="Probst A.J."/>
            <person name="Thomas B.C."/>
            <person name="Singh A."/>
            <person name="Wilkins M.J."/>
            <person name="Karaoz U."/>
            <person name="Brodie E.L."/>
            <person name="Williams K.H."/>
            <person name="Hubbard S.S."/>
            <person name="Banfield J.F."/>
        </authorList>
    </citation>
    <scope>NUCLEOTIDE SEQUENCE [LARGE SCALE GENOMIC DNA]</scope>
</reference>
<dbReference type="EMBL" id="MHQD01000025">
    <property type="protein sequence ID" value="OGZ95974.1"/>
    <property type="molecule type" value="Genomic_DNA"/>
</dbReference>
<gene>
    <name evidence="1" type="ORF">A2847_00360</name>
</gene>
<sequence>MAYCDMCGDQKAVFPPERIRVFIPSLGVSPTVSPLSHSCAACTEKVFLERFSIIPSGLLVRVGESVSVSWETYVRFRRSAYRDDGDIYNRANAVLLMLGVFTHERNGNWEIQSGHASLNPESVIGTLYFTSRVYAIAFAREALFGAEYWWFIFQYGDLITREEIFATQKLVLA</sequence>
<name>A0A1G2K933_9BACT</name>
<comment type="caution">
    <text evidence="1">The sequence shown here is derived from an EMBL/GenBank/DDBJ whole genome shotgun (WGS) entry which is preliminary data.</text>
</comment>
<protein>
    <submittedName>
        <fullName evidence="1">Uncharacterized protein</fullName>
    </submittedName>
</protein>
<organism evidence="1 2">
    <name type="scientific">Candidatus Sungbacteria bacterium RIFCSPHIGHO2_01_FULL_50_25</name>
    <dbReference type="NCBI Taxonomy" id="1802265"/>
    <lineage>
        <taxon>Bacteria</taxon>
        <taxon>Candidatus Sungiibacteriota</taxon>
    </lineage>
</organism>
<dbReference type="Proteomes" id="UP000178574">
    <property type="component" value="Unassembled WGS sequence"/>
</dbReference>
<proteinExistence type="predicted"/>
<evidence type="ECO:0000313" key="1">
    <source>
        <dbReference type="EMBL" id="OGZ95974.1"/>
    </source>
</evidence>